<evidence type="ECO:0000256" key="5">
    <source>
        <dbReference type="ARBA" id="ARBA00031529"/>
    </source>
</evidence>
<evidence type="ECO:0000256" key="6">
    <source>
        <dbReference type="ARBA" id="ARBA00033334"/>
    </source>
</evidence>
<comment type="pathway">
    <text evidence="1">Cofactor biosynthesis; adenosylcobalamin biosynthesis; adenosylcobalamin from cob(II)yrinate a,c-diamide: step 2/7.</text>
</comment>
<dbReference type="AlphaFoldDB" id="A0A1W1WU17"/>
<dbReference type="STRING" id="1069081.SAMN05660197_1039"/>
<evidence type="ECO:0000256" key="8">
    <source>
        <dbReference type="ARBA" id="ARBA00048555"/>
    </source>
</evidence>
<keyword evidence="11" id="KW-1185">Reference proteome</keyword>
<evidence type="ECO:0000256" key="1">
    <source>
        <dbReference type="ARBA" id="ARBA00005121"/>
    </source>
</evidence>
<evidence type="ECO:0000256" key="3">
    <source>
        <dbReference type="ARBA" id="ARBA00012454"/>
    </source>
</evidence>
<proteinExistence type="inferred from homology"/>
<comment type="function">
    <text evidence="4">Required for both de novo synthesis of the corrin ring for the assimilation of exogenous corrinoids. Participates in the adenosylation of a variety of incomplete and complete corrinoids.</text>
</comment>
<evidence type="ECO:0000256" key="7">
    <source>
        <dbReference type="ARBA" id="ARBA00033354"/>
    </source>
</evidence>
<dbReference type="Proteomes" id="UP000192602">
    <property type="component" value="Unassembled WGS sequence"/>
</dbReference>
<dbReference type="InterPro" id="IPR027417">
    <property type="entry name" value="P-loop_NTPase"/>
</dbReference>
<dbReference type="EC" id="2.5.1.17" evidence="3"/>
<gene>
    <name evidence="10" type="ORF">SAMN05660197_1039</name>
</gene>
<sequence>MIQIYTGDGKGKTTAGVGLAIRAVGAKKRVLFMQFMKGMHSSEIAVLQSLGIEVDREWDGRFIVDAPSQEQKAMVQRQYQRAKEALQKGYDLIVLDEIIVAMHFKLLYEEEIIDLMQQAQCELVLTGRGATKRLIEIADLVTEMKKIKHYFDTGVAAREGFEF</sequence>
<accession>A0A1W1WU17</accession>
<dbReference type="PIRSF" id="PIRSF015617">
    <property type="entry name" value="Adensltrnsf_CobA"/>
    <property type="match status" value="1"/>
</dbReference>
<protein>
    <recommendedName>
        <fullName evidence="3">corrinoid adenosyltransferase</fullName>
        <ecNumber evidence="3">2.5.1.17</ecNumber>
    </recommendedName>
    <alternativeName>
        <fullName evidence="5">Cob(II)alamin adenosyltransferase</fullName>
    </alternativeName>
    <alternativeName>
        <fullName evidence="7">Cob(II)yrinic acid a,c-diamide adenosyltransferase</fullName>
    </alternativeName>
    <alternativeName>
        <fullName evidence="6">Cobinamide/cobalamin adenosyltransferase</fullName>
    </alternativeName>
</protein>
<dbReference type="RefSeq" id="WP_084275472.1">
    <property type="nucleotide sequence ID" value="NZ_AP026671.1"/>
</dbReference>
<dbReference type="SUPFAM" id="SSF52540">
    <property type="entry name" value="P-loop containing nucleoside triphosphate hydrolases"/>
    <property type="match status" value="1"/>
</dbReference>
<evidence type="ECO:0000313" key="10">
    <source>
        <dbReference type="EMBL" id="SMC09233.1"/>
    </source>
</evidence>
<dbReference type="PANTHER" id="PTHR46638">
    <property type="entry name" value="CORRINOID ADENOSYLTRANSFERASE"/>
    <property type="match status" value="1"/>
</dbReference>
<dbReference type="GO" id="GO:0005524">
    <property type="term" value="F:ATP binding"/>
    <property type="evidence" value="ECO:0007669"/>
    <property type="project" value="InterPro"/>
</dbReference>
<comment type="catalytic activity">
    <reaction evidence="9">
        <text>2 cob(II)alamin + reduced [electron-transfer flavoprotein] + 2 ATP = 2 adenosylcob(III)alamin + 2 triphosphate + oxidized [electron-transfer flavoprotein] + 3 H(+)</text>
        <dbReference type="Rhea" id="RHEA:28671"/>
        <dbReference type="Rhea" id="RHEA-COMP:10685"/>
        <dbReference type="Rhea" id="RHEA-COMP:10686"/>
        <dbReference type="ChEBI" id="CHEBI:15378"/>
        <dbReference type="ChEBI" id="CHEBI:16304"/>
        <dbReference type="ChEBI" id="CHEBI:18036"/>
        <dbReference type="ChEBI" id="CHEBI:18408"/>
        <dbReference type="ChEBI" id="CHEBI:30616"/>
        <dbReference type="ChEBI" id="CHEBI:57692"/>
        <dbReference type="ChEBI" id="CHEBI:58307"/>
        <dbReference type="EC" id="2.5.1.17"/>
    </reaction>
</comment>
<dbReference type="GO" id="GO:0008817">
    <property type="term" value="F:corrinoid adenosyltransferase activity"/>
    <property type="evidence" value="ECO:0007669"/>
    <property type="project" value="UniProtKB-EC"/>
</dbReference>
<evidence type="ECO:0000256" key="2">
    <source>
        <dbReference type="ARBA" id="ARBA00007487"/>
    </source>
</evidence>
<organism evidence="10 11">
    <name type="scientific">Nitratiruptor tergarcus DSM 16512</name>
    <dbReference type="NCBI Taxonomy" id="1069081"/>
    <lineage>
        <taxon>Bacteria</taxon>
        <taxon>Pseudomonadati</taxon>
        <taxon>Campylobacterota</taxon>
        <taxon>Epsilonproteobacteria</taxon>
        <taxon>Nautiliales</taxon>
        <taxon>Nitratiruptoraceae</taxon>
        <taxon>Nitratiruptor</taxon>
    </lineage>
</organism>
<dbReference type="OrthoDB" id="9810309at2"/>
<comment type="catalytic activity">
    <reaction evidence="8">
        <text>2 cob(II)yrinate a,c diamide + reduced [electron-transfer flavoprotein] + 2 ATP = 2 adenosylcob(III)yrinate a,c-diamide + 2 triphosphate + oxidized [electron-transfer flavoprotein] + 3 H(+)</text>
        <dbReference type="Rhea" id="RHEA:11528"/>
        <dbReference type="Rhea" id="RHEA-COMP:10685"/>
        <dbReference type="Rhea" id="RHEA-COMP:10686"/>
        <dbReference type="ChEBI" id="CHEBI:15378"/>
        <dbReference type="ChEBI" id="CHEBI:18036"/>
        <dbReference type="ChEBI" id="CHEBI:30616"/>
        <dbReference type="ChEBI" id="CHEBI:57692"/>
        <dbReference type="ChEBI" id="CHEBI:58307"/>
        <dbReference type="ChEBI" id="CHEBI:58503"/>
        <dbReference type="ChEBI" id="CHEBI:58537"/>
        <dbReference type="EC" id="2.5.1.17"/>
    </reaction>
</comment>
<dbReference type="Pfam" id="PF02572">
    <property type="entry name" value="CobA_CobO_BtuR"/>
    <property type="match status" value="1"/>
</dbReference>
<reference evidence="11" key="1">
    <citation type="submission" date="2017-04" db="EMBL/GenBank/DDBJ databases">
        <authorList>
            <person name="Varghese N."/>
            <person name="Submissions S."/>
        </authorList>
    </citation>
    <scope>NUCLEOTIDE SEQUENCE [LARGE SCALE GENOMIC DNA]</scope>
    <source>
        <strain evidence="11">DSM 16512</strain>
    </source>
</reference>
<evidence type="ECO:0000256" key="4">
    <source>
        <dbReference type="ARBA" id="ARBA00024929"/>
    </source>
</evidence>
<dbReference type="EMBL" id="FWWZ01000001">
    <property type="protein sequence ID" value="SMC09233.1"/>
    <property type="molecule type" value="Genomic_DNA"/>
</dbReference>
<dbReference type="InterPro" id="IPR003724">
    <property type="entry name" value="CblAdoTrfase_CobA"/>
</dbReference>
<comment type="similarity">
    <text evidence="2">Belongs to the Cob(I)alamin adenosyltransferase family.</text>
</comment>
<keyword evidence="10" id="KW-0808">Transferase</keyword>
<evidence type="ECO:0000256" key="9">
    <source>
        <dbReference type="ARBA" id="ARBA00048692"/>
    </source>
</evidence>
<evidence type="ECO:0000313" key="11">
    <source>
        <dbReference type="Proteomes" id="UP000192602"/>
    </source>
</evidence>
<dbReference type="UniPathway" id="UPA00148">
    <property type="reaction ID" value="UER00233"/>
</dbReference>
<dbReference type="GO" id="GO:0009236">
    <property type="term" value="P:cobalamin biosynthetic process"/>
    <property type="evidence" value="ECO:0007669"/>
    <property type="project" value="UniProtKB-UniPathway"/>
</dbReference>
<name>A0A1W1WU17_9BACT</name>
<dbReference type="Gene3D" id="3.40.50.300">
    <property type="entry name" value="P-loop containing nucleotide triphosphate hydrolases"/>
    <property type="match status" value="1"/>
</dbReference>
<dbReference type="PANTHER" id="PTHR46638:SF1">
    <property type="entry name" value="CORRINOID ADENOSYLTRANSFERASE"/>
    <property type="match status" value="1"/>
</dbReference>